<evidence type="ECO:0000259" key="4">
    <source>
        <dbReference type="PROSITE" id="PS01124"/>
    </source>
</evidence>
<dbReference type="SMART" id="SM00342">
    <property type="entry name" value="HTH_ARAC"/>
    <property type="match status" value="1"/>
</dbReference>
<reference evidence="5 6" key="1">
    <citation type="submission" date="2018-06" db="EMBL/GenBank/DDBJ databases">
        <title>Genomic Encyclopedia of Archaeal and Bacterial Type Strains, Phase II (KMG-II): from individual species to whole genera.</title>
        <authorList>
            <person name="Goeker M."/>
        </authorList>
    </citation>
    <scope>NUCLEOTIDE SEQUENCE [LARGE SCALE GENOMIC DNA]</scope>
    <source>
        <strain evidence="5 6">DSM 21851</strain>
    </source>
</reference>
<dbReference type="Pfam" id="PF12833">
    <property type="entry name" value="HTH_18"/>
    <property type="match status" value="1"/>
</dbReference>
<keyword evidence="1" id="KW-0805">Transcription regulation</keyword>
<dbReference type="InterPro" id="IPR018060">
    <property type="entry name" value="HTH_AraC"/>
</dbReference>
<accession>A0A327WT56</accession>
<dbReference type="PRINTS" id="PR00032">
    <property type="entry name" value="HTHARAC"/>
</dbReference>
<evidence type="ECO:0000313" key="6">
    <source>
        <dbReference type="Proteomes" id="UP000248790"/>
    </source>
</evidence>
<dbReference type="OrthoDB" id="9793451at2"/>
<evidence type="ECO:0000313" key="5">
    <source>
        <dbReference type="EMBL" id="RAJ94477.1"/>
    </source>
</evidence>
<feature type="domain" description="HTH araC/xylS-type" evidence="4">
    <location>
        <begin position="199"/>
        <end position="297"/>
    </location>
</feature>
<keyword evidence="6" id="KW-1185">Reference proteome</keyword>
<dbReference type="GO" id="GO:0003700">
    <property type="term" value="F:DNA-binding transcription factor activity"/>
    <property type="evidence" value="ECO:0007669"/>
    <property type="project" value="InterPro"/>
</dbReference>
<keyword evidence="2 5" id="KW-0238">DNA-binding</keyword>
<dbReference type="PROSITE" id="PS01124">
    <property type="entry name" value="HTH_ARAC_FAMILY_2"/>
    <property type="match status" value="1"/>
</dbReference>
<dbReference type="Proteomes" id="UP000248790">
    <property type="component" value="Unassembled WGS sequence"/>
</dbReference>
<dbReference type="InterPro" id="IPR037923">
    <property type="entry name" value="HTH-like"/>
</dbReference>
<dbReference type="InterPro" id="IPR020449">
    <property type="entry name" value="Tscrpt_reg_AraC-type_HTH"/>
</dbReference>
<dbReference type="RefSeq" id="WP_111630352.1">
    <property type="nucleotide sequence ID" value="NZ_QLMC01000005.1"/>
</dbReference>
<proteinExistence type="predicted"/>
<comment type="caution">
    <text evidence="5">The sequence shown here is derived from an EMBL/GenBank/DDBJ whole genome shotgun (WGS) entry which is preliminary data.</text>
</comment>
<name>A0A327WT56_LARAB</name>
<evidence type="ECO:0000256" key="3">
    <source>
        <dbReference type="ARBA" id="ARBA00023163"/>
    </source>
</evidence>
<organism evidence="5 6">
    <name type="scientific">Larkinella arboricola</name>
    <dbReference type="NCBI Taxonomy" id="643671"/>
    <lineage>
        <taxon>Bacteria</taxon>
        <taxon>Pseudomonadati</taxon>
        <taxon>Bacteroidota</taxon>
        <taxon>Cytophagia</taxon>
        <taxon>Cytophagales</taxon>
        <taxon>Spirosomataceae</taxon>
        <taxon>Larkinella</taxon>
    </lineage>
</organism>
<dbReference type="PANTHER" id="PTHR43280">
    <property type="entry name" value="ARAC-FAMILY TRANSCRIPTIONAL REGULATOR"/>
    <property type="match status" value="1"/>
</dbReference>
<dbReference type="EMBL" id="QLMC01000005">
    <property type="protein sequence ID" value="RAJ94477.1"/>
    <property type="molecule type" value="Genomic_DNA"/>
</dbReference>
<dbReference type="Gene3D" id="2.60.120.10">
    <property type="entry name" value="Jelly Rolls"/>
    <property type="match status" value="1"/>
</dbReference>
<dbReference type="PANTHER" id="PTHR43280:SF32">
    <property type="entry name" value="TRANSCRIPTIONAL REGULATORY PROTEIN"/>
    <property type="match status" value="1"/>
</dbReference>
<evidence type="ECO:0000256" key="2">
    <source>
        <dbReference type="ARBA" id="ARBA00023125"/>
    </source>
</evidence>
<dbReference type="InterPro" id="IPR009057">
    <property type="entry name" value="Homeodomain-like_sf"/>
</dbReference>
<gene>
    <name evidence="5" type="ORF">LX87_04364</name>
</gene>
<dbReference type="SUPFAM" id="SSF51215">
    <property type="entry name" value="Regulatory protein AraC"/>
    <property type="match status" value="1"/>
</dbReference>
<dbReference type="InterPro" id="IPR014710">
    <property type="entry name" value="RmlC-like_jellyroll"/>
</dbReference>
<dbReference type="SUPFAM" id="SSF46689">
    <property type="entry name" value="Homeodomain-like"/>
    <property type="match status" value="1"/>
</dbReference>
<sequence>MSEIKLYDTRAFTGQFMPSEELGGFFRGDMGKFFIMRVEDMYQFVTRAVPASRSTITSCLYITDGEASMKIGSEPYTIHADEMLFVPAGQVFSFREDDVNKGYICGFHADFLIGKFFKNNLLNEFDFLRVWGNPLIQPGPQSAAFIRPLFARLMIDYSQNGLQNLDLLQSYLLTLLCEVNRVYRPASGPGPVAGVTITNRFRELLFSQIRTKQRVTDYASLLNITPNHLNKTVKAITGKSPTQWIDEAILLEAKVLLSQTNLSVSEIAVEVGLDDPSYFTRLFKKYENQTPSAFRRMIEKS</sequence>
<dbReference type="Gene3D" id="1.10.10.60">
    <property type="entry name" value="Homeodomain-like"/>
    <property type="match status" value="1"/>
</dbReference>
<protein>
    <submittedName>
        <fullName evidence="5">AraC-like DNA-binding protein</fullName>
    </submittedName>
</protein>
<evidence type="ECO:0000256" key="1">
    <source>
        <dbReference type="ARBA" id="ARBA00023015"/>
    </source>
</evidence>
<dbReference type="AlphaFoldDB" id="A0A327WT56"/>
<dbReference type="GO" id="GO:0043565">
    <property type="term" value="F:sequence-specific DNA binding"/>
    <property type="evidence" value="ECO:0007669"/>
    <property type="project" value="InterPro"/>
</dbReference>
<keyword evidence="3" id="KW-0804">Transcription</keyword>